<keyword evidence="1" id="KW-0175">Coiled coil</keyword>
<feature type="compositionally biased region" description="Basic residues" evidence="2">
    <location>
        <begin position="902"/>
        <end position="918"/>
    </location>
</feature>
<feature type="compositionally biased region" description="Basic and acidic residues" evidence="2">
    <location>
        <begin position="486"/>
        <end position="518"/>
    </location>
</feature>
<feature type="region of interest" description="Disordered" evidence="2">
    <location>
        <begin position="856"/>
        <end position="1104"/>
    </location>
</feature>
<comment type="caution">
    <text evidence="3">The sequence shown here is derived from an EMBL/GenBank/DDBJ whole genome shotgun (WGS) entry which is preliminary data.</text>
</comment>
<feature type="region of interest" description="Disordered" evidence="2">
    <location>
        <begin position="1452"/>
        <end position="1497"/>
    </location>
</feature>
<feature type="compositionally biased region" description="Basic and acidic residues" evidence="2">
    <location>
        <begin position="977"/>
        <end position="1015"/>
    </location>
</feature>
<sequence>MQLKRLELEAEAEEARLELSVLSGSEGRNQLDRDSVGSESRRKCLQTDMKLGAKGAYRELKDGMASEGSTPVNLDDCLSKGKKLPLKRVKKKSELNISKGKLKSISKQHNFSFLNASVQKQTLRENNRALAQSLAKAREEMRNMHKVNKDLLAQNQDLVIKVNRLKRVAGMRDDEIETELQKRNKQMMQSLKKLCEDASRSMMQSSESLNSIYDVCVEQSRRSTGIGEGRGSSMGAGEDRQASANGGEEGPVSSTAGEDGPGLSMRDAVLVKDAVQSGPRRKVFQSDCARPLADLPVKSSSVFNSGVSDISMILEQSVLDDGMTDGLEYVAVPLEPVKEVHIDTSLVVPSESIHTQKSQVLSKLPQRVAKGGSAVAENNEKPDTAKKGACEKPDFEKETVQVKSKSKSDKTSKEKSKGSKSTEIKKNEKVSKTNAVVSKNTKQVDDILPEKVVNVDADSETDISLFGFGRNFASELVSGSPIISNKIEDKSVPATKSKSETMNKHSDKQSNEKLRRETFVLPQPGAAVIQEMEVQSSKDKSKDSLKQKPFETSKPTQKLSQSALSSSLSRIDKKMPSSSKEQKTPEKSKPVAVIQEQTYSAVSNPFKPTKCLLRSPPPVPYQKTSEEPSIDSRAFIASLRQSSETAFQRSPLPEPRFSHEPTMIFNSDMEFTEIFDSSKLPSFNKSDKVSPNIPESIPEYSNTLAKSVQDLTNKEVSNAKDMESHEFLKPSSKHIPKAAKEKPSKSKTSKPDEEVTVVDTLDGPSVEVRSKKPGVFTFNVGRKEADGTRKAVPEETTSRARSKKAKAVMSEKTEERRTGEDRDMFNFGDRSPTIPLDKLVKPVTKSVYDLSINESVVQTGSLHSLRDNKKTPALPEAKPDECIYYLPMPKGSPEDKPAASKSRSRSKSNTRSKSKTRHKSGENDEDDDWVPGKSRARARSASRSRKTFDVNEPVAPRRGRSRSRVRKSSESLAADKNNADEERDEIEKDDSKKEVEGERGRSRSQARKPDLDDGCKNSNPDEVIRDEIEKDDSKKEVEGRKGRSKSRARKPDLDDDCKKSNSEEVICSKSRPGKNAKEDEIDIDADELEVTQLERKSRSKSIQKRKTYVLDNVEEDKKERTLNNKLVAESPDVKKSQQTRVKSIVVVNSDNESSGSDNSDKRAIAETFCIGDSDSDNVEEATLSKATQPACKKSVTKKVLMVESETESEAKSSVANEKSREIEELSIRVPDNFITKSRARRSKRLSSIDPDPVDDHGLEVLENLIADEKKVSAVKESECNQGKISRTVRKSRSKVSYAVDSLNDEDEDESKSPTPKKKLKSAKKSVKKKKGEADTSADVKKSKAKLQLEDEDTEDSKKSVPLKTPAMCEDTVASKKGATKSSRKGKSTSKRPPNQNSAGVDEGTPKAKKSKASADNPTESEIAVLKKRLTMIMNSKNASTLDRKNEAPLKVADLDRTVEENPVLQDLKMEPIHDDDDDSDRKHRRNRNPVSYVPKPLNLKLRQGDQMFVENGNSNKVKAEISRLAIARKTCVPKVSRDDKENVDQTKTK</sequence>
<feature type="compositionally biased region" description="Basic residues" evidence="2">
    <location>
        <begin position="934"/>
        <end position="945"/>
    </location>
</feature>
<evidence type="ECO:0000313" key="3">
    <source>
        <dbReference type="EMBL" id="KAH3719708.1"/>
    </source>
</evidence>
<dbReference type="EMBL" id="JAIWYP010000013">
    <property type="protein sequence ID" value="KAH3719708.1"/>
    <property type="molecule type" value="Genomic_DNA"/>
</dbReference>
<gene>
    <name evidence="3" type="ORF">DPMN_062575</name>
</gene>
<feature type="compositionally biased region" description="Low complexity" evidence="2">
    <location>
        <begin position="559"/>
        <end position="569"/>
    </location>
</feature>
<proteinExistence type="predicted"/>
<protein>
    <recommendedName>
        <fullName evidence="5">Shugoshin C-terminal domain-containing protein</fullName>
    </recommendedName>
</protein>
<name>A0A9D4C8Z5_DREPO</name>
<feature type="compositionally biased region" description="Basic and acidic residues" evidence="2">
    <location>
        <begin position="1535"/>
        <end position="1549"/>
    </location>
</feature>
<feature type="compositionally biased region" description="Basic and acidic residues" evidence="2">
    <location>
        <begin position="717"/>
        <end position="728"/>
    </location>
</feature>
<feature type="compositionally biased region" description="Polar residues" evidence="2">
    <location>
        <begin position="432"/>
        <end position="441"/>
    </location>
</feature>
<feature type="compositionally biased region" description="Basic and acidic residues" evidence="2">
    <location>
        <begin position="536"/>
        <end position="551"/>
    </location>
</feature>
<feature type="coiled-coil region" evidence="1">
    <location>
        <begin position="120"/>
        <end position="168"/>
    </location>
</feature>
<feature type="region of interest" description="Disordered" evidence="2">
    <location>
        <begin position="223"/>
        <end position="263"/>
    </location>
</feature>
<feature type="region of interest" description="Disordered" evidence="2">
    <location>
        <begin position="482"/>
        <end position="593"/>
    </location>
</feature>
<feature type="compositionally biased region" description="Basic residues" evidence="2">
    <location>
        <begin position="1314"/>
        <end position="1330"/>
    </location>
</feature>
<feature type="region of interest" description="Disordered" evidence="2">
    <location>
        <begin position="1117"/>
        <end position="1139"/>
    </location>
</feature>
<evidence type="ECO:0008006" key="5">
    <source>
        <dbReference type="Google" id="ProtNLM"/>
    </source>
</evidence>
<feature type="compositionally biased region" description="Basic and acidic residues" evidence="2">
    <location>
        <begin position="570"/>
        <end position="589"/>
    </location>
</feature>
<reference evidence="3" key="1">
    <citation type="journal article" date="2019" name="bioRxiv">
        <title>The Genome of the Zebra Mussel, Dreissena polymorpha: A Resource for Invasive Species Research.</title>
        <authorList>
            <person name="McCartney M.A."/>
            <person name="Auch B."/>
            <person name="Kono T."/>
            <person name="Mallez S."/>
            <person name="Zhang Y."/>
            <person name="Obille A."/>
            <person name="Becker A."/>
            <person name="Abrahante J.E."/>
            <person name="Garbe J."/>
            <person name="Badalamenti J.P."/>
            <person name="Herman A."/>
            <person name="Mangelson H."/>
            <person name="Liachko I."/>
            <person name="Sullivan S."/>
            <person name="Sone E.D."/>
            <person name="Koren S."/>
            <person name="Silverstein K.A.T."/>
            <person name="Beckman K.B."/>
            <person name="Gohl D.M."/>
        </authorList>
    </citation>
    <scope>NUCLEOTIDE SEQUENCE</scope>
    <source>
        <strain evidence="3">Duluth1</strain>
        <tissue evidence="3">Whole animal</tissue>
    </source>
</reference>
<feature type="compositionally biased region" description="Basic and acidic residues" evidence="2">
    <location>
        <begin position="782"/>
        <end position="798"/>
    </location>
</feature>
<feature type="region of interest" description="Disordered" evidence="2">
    <location>
        <begin position="711"/>
        <end position="769"/>
    </location>
</feature>
<feature type="compositionally biased region" description="Basic and acidic residues" evidence="2">
    <location>
        <begin position="378"/>
        <end position="431"/>
    </location>
</feature>
<evidence type="ECO:0000313" key="4">
    <source>
        <dbReference type="Proteomes" id="UP000828390"/>
    </source>
</evidence>
<feature type="compositionally biased region" description="Basic and acidic residues" evidence="2">
    <location>
        <begin position="1049"/>
        <end position="1062"/>
    </location>
</feature>
<feature type="compositionally biased region" description="Basic and acidic residues" evidence="2">
    <location>
        <begin position="738"/>
        <end position="753"/>
    </location>
</feature>
<feature type="compositionally biased region" description="Basic and acidic residues" evidence="2">
    <location>
        <begin position="1331"/>
        <end position="1341"/>
    </location>
</feature>
<feature type="region of interest" description="Disordered" evidence="2">
    <location>
        <begin position="23"/>
        <end position="42"/>
    </location>
</feature>
<accession>A0A9D4C8Z5</accession>
<dbReference type="Proteomes" id="UP000828390">
    <property type="component" value="Unassembled WGS sequence"/>
</dbReference>
<feature type="compositionally biased region" description="Basic and acidic residues" evidence="2">
    <location>
        <begin position="29"/>
        <end position="42"/>
    </location>
</feature>
<feature type="region of interest" description="Disordered" evidence="2">
    <location>
        <begin position="371"/>
        <end position="446"/>
    </location>
</feature>
<feature type="region of interest" description="Disordered" evidence="2">
    <location>
        <begin position="782"/>
        <end position="836"/>
    </location>
</feature>
<feature type="region of interest" description="Disordered" evidence="2">
    <location>
        <begin position="1236"/>
        <end position="1256"/>
    </location>
</feature>
<organism evidence="3 4">
    <name type="scientific">Dreissena polymorpha</name>
    <name type="common">Zebra mussel</name>
    <name type="synonym">Mytilus polymorpha</name>
    <dbReference type="NCBI Taxonomy" id="45954"/>
    <lineage>
        <taxon>Eukaryota</taxon>
        <taxon>Metazoa</taxon>
        <taxon>Spiralia</taxon>
        <taxon>Lophotrochozoa</taxon>
        <taxon>Mollusca</taxon>
        <taxon>Bivalvia</taxon>
        <taxon>Autobranchia</taxon>
        <taxon>Heteroconchia</taxon>
        <taxon>Euheterodonta</taxon>
        <taxon>Imparidentia</taxon>
        <taxon>Neoheterodontei</taxon>
        <taxon>Myida</taxon>
        <taxon>Dreissenoidea</taxon>
        <taxon>Dreissenidae</taxon>
        <taxon>Dreissena</taxon>
    </lineage>
</organism>
<feature type="region of interest" description="Disordered" evidence="2">
    <location>
        <begin position="1272"/>
        <end position="1422"/>
    </location>
</feature>
<evidence type="ECO:0000256" key="2">
    <source>
        <dbReference type="SAM" id="MobiDB-lite"/>
    </source>
</evidence>
<feature type="region of interest" description="Disordered" evidence="2">
    <location>
        <begin position="1530"/>
        <end position="1549"/>
    </location>
</feature>
<feature type="compositionally biased region" description="Basic and acidic residues" evidence="2">
    <location>
        <begin position="809"/>
        <end position="824"/>
    </location>
</feature>
<feature type="compositionally biased region" description="Basic residues" evidence="2">
    <location>
        <begin position="1377"/>
        <end position="1389"/>
    </location>
</feature>
<feature type="compositionally biased region" description="Basic residues" evidence="2">
    <location>
        <begin position="957"/>
        <end position="966"/>
    </location>
</feature>
<evidence type="ECO:0000256" key="1">
    <source>
        <dbReference type="SAM" id="Coils"/>
    </source>
</evidence>
<feature type="compositionally biased region" description="Basic and acidic residues" evidence="2">
    <location>
        <begin position="1022"/>
        <end position="1041"/>
    </location>
</feature>
<feature type="compositionally biased region" description="Acidic residues" evidence="2">
    <location>
        <begin position="1079"/>
        <end position="1089"/>
    </location>
</feature>
<reference evidence="3" key="2">
    <citation type="submission" date="2020-11" db="EMBL/GenBank/DDBJ databases">
        <authorList>
            <person name="McCartney M.A."/>
            <person name="Auch B."/>
            <person name="Kono T."/>
            <person name="Mallez S."/>
            <person name="Becker A."/>
            <person name="Gohl D.M."/>
            <person name="Silverstein K.A.T."/>
            <person name="Koren S."/>
            <person name="Bechman K.B."/>
            <person name="Herman A."/>
            <person name="Abrahante J.E."/>
            <person name="Garbe J."/>
        </authorList>
    </citation>
    <scope>NUCLEOTIDE SEQUENCE</scope>
    <source>
        <strain evidence="3">Duluth1</strain>
        <tissue evidence="3">Whole animal</tissue>
    </source>
</reference>
<feature type="region of interest" description="Disordered" evidence="2">
    <location>
        <begin position="606"/>
        <end position="630"/>
    </location>
</feature>
<keyword evidence="4" id="KW-1185">Reference proteome</keyword>